<dbReference type="InterPro" id="IPR018222">
    <property type="entry name" value="Nuclear_transport_factor_2_euk"/>
</dbReference>
<evidence type="ECO:0000313" key="5">
    <source>
        <dbReference type="EMBL" id="KAG6526222.1"/>
    </source>
</evidence>
<dbReference type="PROSITE" id="PS50177">
    <property type="entry name" value="NTF2_DOMAIN"/>
    <property type="match status" value="1"/>
</dbReference>
<proteinExistence type="predicted"/>
<dbReference type="GO" id="GO:1990904">
    <property type="term" value="C:ribonucleoprotein complex"/>
    <property type="evidence" value="ECO:0007669"/>
    <property type="project" value="TreeGrafter"/>
</dbReference>
<dbReference type="InterPro" id="IPR002075">
    <property type="entry name" value="NTF2_dom"/>
</dbReference>
<organism evidence="5 6">
    <name type="scientific">Zingiber officinale</name>
    <name type="common">Ginger</name>
    <name type="synonym">Amomum zingiber</name>
    <dbReference type="NCBI Taxonomy" id="94328"/>
    <lineage>
        <taxon>Eukaryota</taxon>
        <taxon>Viridiplantae</taxon>
        <taxon>Streptophyta</taxon>
        <taxon>Embryophyta</taxon>
        <taxon>Tracheophyta</taxon>
        <taxon>Spermatophyta</taxon>
        <taxon>Magnoliopsida</taxon>
        <taxon>Liliopsida</taxon>
        <taxon>Zingiberales</taxon>
        <taxon>Zingiberaceae</taxon>
        <taxon>Zingiber</taxon>
    </lineage>
</organism>
<keyword evidence="6" id="KW-1185">Reference proteome</keyword>
<dbReference type="CDD" id="cd00780">
    <property type="entry name" value="NTF2"/>
    <property type="match status" value="1"/>
</dbReference>
<dbReference type="AlphaFoldDB" id="A0A8J5I2E8"/>
<feature type="domain" description="NTF2" evidence="4">
    <location>
        <begin position="13"/>
        <end position="129"/>
    </location>
</feature>
<evidence type="ECO:0000256" key="2">
    <source>
        <dbReference type="PROSITE-ProRule" id="PRU00176"/>
    </source>
</evidence>
<evidence type="ECO:0000313" key="6">
    <source>
        <dbReference type="Proteomes" id="UP000734854"/>
    </source>
</evidence>
<dbReference type="CDD" id="cd00590">
    <property type="entry name" value="RRM_SF"/>
    <property type="match status" value="1"/>
</dbReference>
<dbReference type="SMART" id="SM00360">
    <property type="entry name" value="RRM"/>
    <property type="match status" value="1"/>
</dbReference>
<comment type="caution">
    <text evidence="5">The sequence shown here is derived from an EMBL/GenBank/DDBJ whole genome shotgun (WGS) entry which is preliminary data.</text>
</comment>
<dbReference type="InterPro" id="IPR039539">
    <property type="entry name" value="Ras_GTPase_bind_prot"/>
</dbReference>
<dbReference type="PANTHER" id="PTHR10693">
    <property type="entry name" value="RAS GTPASE-ACTIVATING PROTEIN-BINDING PROTEIN"/>
    <property type="match status" value="1"/>
</dbReference>
<feature type="domain" description="RRM" evidence="3">
    <location>
        <begin position="283"/>
        <end position="362"/>
    </location>
</feature>
<evidence type="ECO:0000259" key="3">
    <source>
        <dbReference type="PROSITE" id="PS50102"/>
    </source>
</evidence>
<dbReference type="Proteomes" id="UP000734854">
    <property type="component" value="Unassembled WGS sequence"/>
</dbReference>
<accession>A0A8J5I2E8</accession>
<dbReference type="GO" id="GO:0003729">
    <property type="term" value="F:mRNA binding"/>
    <property type="evidence" value="ECO:0007669"/>
    <property type="project" value="TreeGrafter"/>
</dbReference>
<dbReference type="PANTHER" id="PTHR10693:SF20">
    <property type="entry name" value="AT27578P"/>
    <property type="match status" value="1"/>
</dbReference>
<evidence type="ECO:0000256" key="1">
    <source>
        <dbReference type="ARBA" id="ARBA00022884"/>
    </source>
</evidence>
<protein>
    <submittedName>
        <fullName evidence="5">Uncharacterized protein</fullName>
    </submittedName>
</protein>
<name>A0A8J5I2E8_ZINOF</name>
<dbReference type="EMBL" id="JACMSC010000004">
    <property type="protein sequence ID" value="KAG6526222.1"/>
    <property type="molecule type" value="Genomic_DNA"/>
</dbReference>
<dbReference type="GO" id="GO:0005829">
    <property type="term" value="C:cytosol"/>
    <property type="evidence" value="ECO:0007669"/>
    <property type="project" value="TreeGrafter"/>
</dbReference>
<keyword evidence="1 2" id="KW-0694">RNA-binding</keyword>
<gene>
    <name evidence="5" type="ORF">ZIOFF_016204</name>
</gene>
<evidence type="ECO:0000259" key="4">
    <source>
        <dbReference type="PROSITE" id="PS50177"/>
    </source>
</evidence>
<dbReference type="FunFam" id="3.10.450.50:FF:000003">
    <property type="entry name" value="Nuclear transport factor 2 family protein"/>
    <property type="match status" value="1"/>
</dbReference>
<dbReference type="PROSITE" id="PS50102">
    <property type="entry name" value="RRM"/>
    <property type="match status" value="1"/>
</dbReference>
<dbReference type="Pfam" id="PF00076">
    <property type="entry name" value="RRM_1"/>
    <property type="match status" value="1"/>
</dbReference>
<reference evidence="5 6" key="1">
    <citation type="submission" date="2020-08" db="EMBL/GenBank/DDBJ databases">
        <title>Plant Genome Project.</title>
        <authorList>
            <person name="Zhang R.-G."/>
        </authorList>
    </citation>
    <scope>NUCLEOTIDE SEQUENCE [LARGE SCALE GENOMIC DNA]</scope>
    <source>
        <tissue evidence="5">Rhizome</tissue>
    </source>
</reference>
<dbReference type="Pfam" id="PF02136">
    <property type="entry name" value="NTF2"/>
    <property type="match status" value="1"/>
</dbReference>
<dbReference type="InterPro" id="IPR000504">
    <property type="entry name" value="RRM_dom"/>
</dbReference>
<sequence>MAADRARLPAHVIAKAFAIEYYHLLTRTPEFVFRFYKEGSMLSRPDPRGEMTSVIGMDAINEELLSVDYSEYDAVIKTLDAQESLDGSVTILVTGYLAGNDGVKKNFTQSFFLATQETGYYVLNDIFRLLDEANDQPSVSAWTSGDSEHLAPEPAEQLEQEKLDEAETIDPSAEISCSVKEEVQAGKEIDEISKSLQAVTLNPSSSTTLEESPPSKSYTSIVNIMKENPTPPVSLPVPSKPAVVSIGQPASPTSIPALVIENASGSPNTTDSYSSPEPEAVGYSIHLRNLPLNVTPEQLHEEFKKFGPIKPGGIQVKLLKQSGICFGFVHFEVADAVARAIEPATEACTEMRGLDGGEVLVP</sequence>